<dbReference type="Gene3D" id="1.10.238.10">
    <property type="entry name" value="EF-hand"/>
    <property type="match status" value="1"/>
</dbReference>
<keyword evidence="3" id="KW-0812">Transmembrane</keyword>
<dbReference type="EMBL" id="JAHFYH010000128">
    <property type="protein sequence ID" value="KAH0211918.1"/>
    <property type="molecule type" value="Genomic_DNA"/>
</dbReference>
<sequence length="906" mass="101147">MEVIWIICWGAWGLAYLLPYGIQFFAGFITTHSRKYAELLQAIILPMALFFWALLSRAATPVLCAFDENRPVASTGIFFVEKILIHILTINYRQKQFRVRLQDIERTVYILTLMYQASRDRFPIHCPEFATEDHKIHDSRLVDVAERKTTRQFSTSTTGSRLSVMADNMKKRLAGREVLKHDSARSVVLHALETTTASEALAIRLYRSFTAAGSQGEISESDVALVLGPTRSQEAQDIFHALDKDENGDVSLEEMTSLVTQTSNDKHSMRRGLYDIGQAIQSLDNLLCLIVLLAAGLIYAAFFSQAIASKVTALWGGIAATSFAISGTVQEFLGSCIFLFVKHPYDVGDHVVINNTNMAVEQISLMYSVFRQIDSGSIVQISNMVNNAAWIRNISRSKPMKESYDFAISAKTKFPAIENLKTELQAFVLAPENRRDFQSAIDVELISVGNLKELKLRVRICQKSNFANDSLYSRRRTKFMCALLSALRKHDIKSPGGGGPPPVGSWENPGYSVAVTDAEAQEARAKYEAEEEAKRLKKLNEHALEPNPKRNPDKKPDEFAAAASVVTHLGKWRKAATQPEDDVFSSAYNSVTAQEQSYDSAVQSTAIEQHSDYPEDYGANTEEDDTLHLILPNAVSSPAAQDVLLGALIDERSRLESLRLKLPPQDPIFAPTTIPPSDPVHRDVLEQRKHQWLLKERERYFSDPGAPIVPTPSMPKHKPDVDAVVQVVEEAGYDDFGFAIVRLDYTDEEEWERWKGIFDTVQDQSVDECLGGAKIKDKLLTMFVEDEELQGTGWHGAVSYFSDLRANDQVPEGLDTPIILVADEISITSLLHPTPDVKPWIWALDLSHDWVIGDVPSVAVTPTDVYPGYFRVALEAVIPELWPLLKGTEISGLELWGGDDSVWEGP</sequence>
<keyword evidence="2" id="KW-0175">Coiled coil</keyword>
<dbReference type="Pfam" id="PF00924">
    <property type="entry name" value="MS_channel_2nd"/>
    <property type="match status" value="1"/>
</dbReference>
<dbReference type="Pfam" id="PF25886">
    <property type="entry name" value="Msy1"/>
    <property type="match status" value="1"/>
</dbReference>
<dbReference type="PANTHER" id="PTHR31323:SF14">
    <property type="entry name" value="MECHANOSENSITIVE ION CHANNEL PROTEIN MSY2"/>
    <property type="match status" value="1"/>
</dbReference>
<keyword evidence="1" id="KW-0106">Calcium</keyword>
<feature type="domain" description="EF-hand" evidence="4">
    <location>
        <begin position="230"/>
        <end position="265"/>
    </location>
</feature>
<dbReference type="SUPFAM" id="SSF47473">
    <property type="entry name" value="EF-hand"/>
    <property type="match status" value="1"/>
</dbReference>
<feature type="transmembrane region" description="Helical" evidence="3">
    <location>
        <begin position="6"/>
        <end position="29"/>
    </location>
</feature>
<dbReference type="SUPFAM" id="SSF50182">
    <property type="entry name" value="Sm-like ribonucleoproteins"/>
    <property type="match status" value="1"/>
</dbReference>
<feature type="transmembrane region" description="Helical" evidence="3">
    <location>
        <begin position="286"/>
        <end position="308"/>
    </location>
</feature>
<dbReference type="OrthoDB" id="4869816at2759"/>
<dbReference type="GO" id="GO:0005509">
    <property type="term" value="F:calcium ion binding"/>
    <property type="evidence" value="ECO:0007669"/>
    <property type="project" value="InterPro"/>
</dbReference>
<reference evidence="5" key="2">
    <citation type="submission" date="2021-08" db="EMBL/GenBank/DDBJ databases">
        <authorList>
            <person name="Gostincar C."/>
            <person name="Sun X."/>
            <person name="Song Z."/>
            <person name="Gunde-Cimerman N."/>
        </authorList>
    </citation>
    <scope>NUCLEOTIDE SEQUENCE</scope>
    <source>
        <strain evidence="5">EXF-8016</strain>
    </source>
</reference>
<evidence type="ECO:0000259" key="4">
    <source>
        <dbReference type="PROSITE" id="PS50222"/>
    </source>
</evidence>
<protein>
    <recommendedName>
        <fullName evidence="4">EF-hand domain-containing protein</fullName>
    </recommendedName>
</protein>
<name>A0A9P8K2R4_AURME</name>
<accession>A0A9P8K2R4</accession>
<dbReference type="PANTHER" id="PTHR31323">
    <property type="entry name" value="MECHANOSENSITIVE ION CHANNEL PROTEIN MSY2"/>
    <property type="match status" value="1"/>
</dbReference>
<keyword evidence="3" id="KW-0472">Membrane</keyword>
<dbReference type="InterPro" id="IPR006685">
    <property type="entry name" value="MscS_channel_2nd"/>
</dbReference>
<feature type="non-terminal residue" evidence="5">
    <location>
        <position position="1"/>
    </location>
</feature>
<proteinExistence type="predicted"/>
<dbReference type="PROSITE" id="PS00018">
    <property type="entry name" value="EF_HAND_1"/>
    <property type="match status" value="1"/>
</dbReference>
<feature type="coiled-coil region" evidence="2">
    <location>
        <begin position="513"/>
        <end position="540"/>
    </location>
</feature>
<dbReference type="InterPro" id="IPR058650">
    <property type="entry name" value="Msy1/2-like"/>
</dbReference>
<dbReference type="AlphaFoldDB" id="A0A9P8K2R4"/>
<dbReference type="InterPro" id="IPR010920">
    <property type="entry name" value="LSM_dom_sf"/>
</dbReference>
<evidence type="ECO:0000256" key="1">
    <source>
        <dbReference type="ARBA" id="ARBA00022837"/>
    </source>
</evidence>
<reference evidence="5" key="1">
    <citation type="journal article" date="2021" name="J Fungi (Basel)">
        <title>Virulence traits and population genomics of the black yeast Aureobasidium melanogenum.</title>
        <authorList>
            <person name="Cernosa A."/>
            <person name="Sun X."/>
            <person name="Gostincar C."/>
            <person name="Fang C."/>
            <person name="Gunde-Cimerman N."/>
            <person name="Song Z."/>
        </authorList>
    </citation>
    <scope>NUCLEOTIDE SEQUENCE</scope>
    <source>
        <strain evidence="5">EXF-8016</strain>
    </source>
</reference>
<evidence type="ECO:0000256" key="3">
    <source>
        <dbReference type="SAM" id="Phobius"/>
    </source>
</evidence>
<dbReference type="GO" id="GO:0005262">
    <property type="term" value="F:calcium channel activity"/>
    <property type="evidence" value="ECO:0007669"/>
    <property type="project" value="TreeGrafter"/>
</dbReference>
<organism evidence="5 6">
    <name type="scientific">Aureobasidium melanogenum</name>
    <name type="common">Aureobasidium pullulans var. melanogenum</name>
    <dbReference type="NCBI Taxonomy" id="46634"/>
    <lineage>
        <taxon>Eukaryota</taxon>
        <taxon>Fungi</taxon>
        <taxon>Dikarya</taxon>
        <taxon>Ascomycota</taxon>
        <taxon>Pezizomycotina</taxon>
        <taxon>Dothideomycetes</taxon>
        <taxon>Dothideomycetidae</taxon>
        <taxon>Dothideales</taxon>
        <taxon>Saccotheciaceae</taxon>
        <taxon>Aureobasidium</taxon>
    </lineage>
</organism>
<feature type="transmembrane region" description="Helical" evidence="3">
    <location>
        <begin position="75"/>
        <end position="92"/>
    </location>
</feature>
<dbReference type="InterPro" id="IPR002048">
    <property type="entry name" value="EF_hand_dom"/>
</dbReference>
<dbReference type="GO" id="GO:0006874">
    <property type="term" value="P:intracellular calcium ion homeostasis"/>
    <property type="evidence" value="ECO:0007669"/>
    <property type="project" value="TreeGrafter"/>
</dbReference>
<dbReference type="PROSITE" id="PS50222">
    <property type="entry name" value="EF_HAND_2"/>
    <property type="match status" value="1"/>
</dbReference>
<evidence type="ECO:0000313" key="6">
    <source>
        <dbReference type="Proteomes" id="UP000767238"/>
    </source>
</evidence>
<dbReference type="Proteomes" id="UP000767238">
    <property type="component" value="Unassembled WGS sequence"/>
</dbReference>
<feature type="transmembrane region" description="Helical" evidence="3">
    <location>
        <begin position="36"/>
        <end position="55"/>
    </location>
</feature>
<dbReference type="GO" id="GO:0016020">
    <property type="term" value="C:membrane"/>
    <property type="evidence" value="ECO:0007669"/>
    <property type="project" value="InterPro"/>
</dbReference>
<comment type="caution">
    <text evidence="5">The sequence shown here is derived from an EMBL/GenBank/DDBJ whole genome shotgun (WGS) entry which is preliminary data.</text>
</comment>
<keyword evidence="3" id="KW-1133">Transmembrane helix</keyword>
<evidence type="ECO:0000256" key="2">
    <source>
        <dbReference type="SAM" id="Coils"/>
    </source>
</evidence>
<dbReference type="InterPro" id="IPR011992">
    <property type="entry name" value="EF-hand-dom_pair"/>
</dbReference>
<gene>
    <name evidence="5" type="ORF">KCV03_g9553</name>
</gene>
<evidence type="ECO:0000313" key="5">
    <source>
        <dbReference type="EMBL" id="KAH0211918.1"/>
    </source>
</evidence>
<dbReference type="InterPro" id="IPR018247">
    <property type="entry name" value="EF_Hand_1_Ca_BS"/>
</dbReference>